<gene>
    <name evidence="2" type="ORF">FHR84_001798</name>
</gene>
<dbReference type="RefSeq" id="WP_179534995.1">
    <property type="nucleotide sequence ID" value="NZ_JACBYW010000003.1"/>
</dbReference>
<comment type="caution">
    <text evidence="2">The sequence shown here is derived from an EMBL/GenBank/DDBJ whole genome shotgun (WGS) entry which is preliminary data.</text>
</comment>
<reference evidence="2 3" key="1">
    <citation type="submission" date="2020-07" db="EMBL/GenBank/DDBJ databases">
        <title>Genomic Encyclopedia of Type Strains, Phase III (KMG-III): the genomes of soil and plant-associated and newly described type strains.</title>
        <authorList>
            <person name="Whitman W."/>
        </authorList>
    </citation>
    <scope>NUCLEOTIDE SEQUENCE [LARGE SCALE GENOMIC DNA]</scope>
    <source>
        <strain evidence="2 3">CECT 8576</strain>
    </source>
</reference>
<keyword evidence="3" id="KW-1185">Reference proteome</keyword>
<dbReference type="EMBL" id="JACBYW010000003">
    <property type="protein sequence ID" value="NYH78473.1"/>
    <property type="molecule type" value="Genomic_DNA"/>
</dbReference>
<evidence type="ECO:0000313" key="2">
    <source>
        <dbReference type="EMBL" id="NYH78473.1"/>
    </source>
</evidence>
<proteinExistence type="predicted"/>
<evidence type="ECO:0000256" key="1">
    <source>
        <dbReference type="SAM" id="MobiDB-lite"/>
    </source>
</evidence>
<name>A0A852Z8L5_9ACTN</name>
<dbReference type="AlphaFoldDB" id="A0A852Z8L5"/>
<feature type="region of interest" description="Disordered" evidence="1">
    <location>
        <begin position="56"/>
        <end position="76"/>
    </location>
</feature>
<sequence>MPGPPEPEAAQPPERPHEDGAGGRPVSDARFPRSTRATAGALAAFLALGATGVTGTVLSDSLSRPPGRTARVDETARSGVAGSAALRIDVLFERAGWSPPRLPAETPRLPELWTRTGTEDSPANPSAGSMRGATGVVRDFYRLLGTDPARALSLVSTSLTDRQRTRIAHGWRALSSVRPHEIVPTRNGEVLATVAARDDAGTSIALRYSFSVTRGDDPRISRVRLRAARLQRTDEQG</sequence>
<organism evidence="2 3">
    <name type="scientific">Actinopolyspora biskrensis</name>
    <dbReference type="NCBI Taxonomy" id="1470178"/>
    <lineage>
        <taxon>Bacteria</taxon>
        <taxon>Bacillati</taxon>
        <taxon>Actinomycetota</taxon>
        <taxon>Actinomycetes</taxon>
        <taxon>Actinopolysporales</taxon>
        <taxon>Actinopolysporaceae</taxon>
        <taxon>Actinopolyspora</taxon>
    </lineage>
</organism>
<protein>
    <submittedName>
        <fullName evidence="2">Uncharacterized protein</fullName>
    </submittedName>
</protein>
<evidence type="ECO:0000313" key="3">
    <source>
        <dbReference type="Proteomes" id="UP000548304"/>
    </source>
</evidence>
<feature type="region of interest" description="Disordered" evidence="1">
    <location>
        <begin position="1"/>
        <end position="34"/>
    </location>
</feature>
<accession>A0A852Z8L5</accession>
<dbReference type="Proteomes" id="UP000548304">
    <property type="component" value="Unassembled WGS sequence"/>
</dbReference>